<evidence type="ECO:0000256" key="5">
    <source>
        <dbReference type="ARBA" id="ARBA00022801"/>
    </source>
</evidence>
<dbReference type="InterPro" id="IPR036866">
    <property type="entry name" value="RibonucZ/Hydroxyglut_hydro"/>
</dbReference>
<dbReference type="Proteomes" id="UP001624684">
    <property type="component" value="Unassembled WGS sequence"/>
</dbReference>
<comment type="subunit">
    <text evidence="7">Monomer.</text>
</comment>
<feature type="binding site" evidence="7">
    <location>
        <position position="58"/>
    </location>
    <ligand>
        <name>Zn(2+)</name>
        <dbReference type="ChEBI" id="CHEBI:29105"/>
        <label>2</label>
    </ligand>
</feature>
<dbReference type="InterPro" id="IPR001279">
    <property type="entry name" value="Metallo-B-lactamas"/>
</dbReference>
<dbReference type="Gene3D" id="3.60.15.10">
    <property type="entry name" value="Ribonuclease Z/Hydroxyacylglutathione hydrolase-like"/>
    <property type="match status" value="1"/>
</dbReference>
<evidence type="ECO:0000256" key="2">
    <source>
        <dbReference type="ARBA" id="ARBA00004963"/>
    </source>
</evidence>
<name>A0ABW8U3D4_9GAMM</name>
<dbReference type="HAMAP" id="MF_01374">
    <property type="entry name" value="Glyoxalase_2"/>
    <property type="match status" value="1"/>
</dbReference>
<dbReference type="GO" id="GO:0004416">
    <property type="term" value="F:hydroxyacylglutathione hydrolase activity"/>
    <property type="evidence" value="ECO:0007669"/>
    <property type="project" value="UniProtKB-EC"/>
</dbReference>
<sequence>MPTIHAVKAFNDNYIWLICQDQQAIIIDAGDNKPVLDYLAIHQLIPIAMLITHHHNDHTGGVAGIKSVYPDMQVIAHQHHGVQADAYVDEGGEFNLMGLDFKVWRTAGHTDTHLSFLCQIDECVRVFCGDTLFSGGCGRVFTGTIEELFASMMRFNRLSDETLFYPAHEYTLNNLKFGLSICADEVKNDIQNAITEVQTKLSSGQASLPTTLAHERKINVFLQDHQQMIEHIKQQYPLTNTSGIAIFTALRILKDNF</sequence>
<keyword evidence="5 7" id="KW-0378">Hydrolase</keyword>
<feature type="domain" description="Metallo-beta-lactamase" evidence="8">
    <location>
        <begin position="12"/>
        <end position="168"/>
    </location>
</feature>
<dbReference type="InterPro" id="IPR050110">
    <property type="entry name" value="Glyoxalase_II_hydrolase"/>
</dbReference>
<feature type="binding site" evidence="7">
    <location>
        <position position="130"/>
    </location>
    <ligand>
        <name>Zn(2+)</name>
        <dbReference type="ChEBI" id="CHEBI:29105"/>
        <label>2</label>
    </ligand>
</feature>
<evidence type="ECO:0000259" key="8">
    <source>
        <dbReference type="SMART" id="SM00849"/>
    </source>
</evidence>
<dbReference type="SUPFAM" id="SSF56281">
    <property type="entry name" value="Metallo-hydrolase/oxidoreductase"/>
    <property type="match status" value="1"/>
</dbReference>
<evidence type="ECO:0000256" key="1">
    <source>
        <dbReference type="ARBA" id="ARBA00001623"/>
    </source>
</evidence>
<comment type="cofactor">
    <cofactor evidence="7">
        <name>Zn(2+)</name>
        <dbReference type="ChEBI" id="CHEBI:29105"/>
    </cofactor>
    <text evidence="7">Binds 2 Zn(2+) ions per subunit.</text>
</comment>
<comment type="function">
    <text evidence="7">Thiolesterase that catalyzes the hydrolysis of S-D-lactoyl-glutathione to form glutathione and D-lactic acid.</text>
</comment>
<dbReference type="PANTHER" id="PTHR43705:SF1">
    <property type="entry name" value="HYDROXYACYLGLUTATHIONE HYDROLASE GLOB"/>
    <property type="match status" value="1"/>
</dbReference>
<feature type="binding site" evidence="7">
    <location>
        <position position="168"/>
    </location>
    <ligand>
        <name>Zn(2+)</name>
        <dbReference type="ChEBI" id="CHEBI:29105"/>
        <label>2</label>
    </ligand>
</feature>
<evidence type="ECO:0000256" key="3">
    <source>
        <dbReference type="ARBA" id="ARBA00006759"/>
    </source>
</evidence>
<evidence type="ECO:0000256" key="6">
    <source>
        <dbReference type="ARBA" id="ARBA00022833"/>
    </source>
</evidence>
<reference evidence="9 10" key="1">
    <citation type="submission" date="2024-11" db="EMBL/GenBank/DDBJ databases">
        <title>First Report of Moraxella oculi in Brazil in an Infectious Bovine Keratoconjunctivitis Outbreak.</title>
        <authorList>
            <person name="Carvalho C.V."/>
            <person name="Domingues R."/>
            <person name="Coutinho C."/>
            <person name="Honorio N.T.B.S."/>
            <person name="Faza D.R.L.R."/>
            <person name="Carvalho W.A."/>
            <person name="Machado A.B.F."/>
            <person name="Martins M.F."/>
            <person name="Gaspar E.B."/>
        </authorList>
    </citation>
    <scope>NUCLEOTIDE SEQUENCE [LARGE SCALE GENOMIC DNA]</scope>
    <source>
        <strain evidence="9 10">2117LE</strain>
    </source>
</reference>
<evidence type="ECO:0000313" key="10">
    <source>
        <dbReference type="Proteomes" id="UP001624684"/>
    </source>
</evidence>
<feature type="binding site" evidence="7">
    <location>
        <position position="53"/>
    </location>
    <ligand>
        <name>Zn(2+)</name>
        <dbReference type="ChEBI" id="CHEBI:29105"/>
        <label>1</label>
    </ligand>
</feature>
<evidence type="ECO:0000256" key="7">
    <source>
        <dbReference type="HAMAP-Rule" id="MF_01374"/>
    </source>
</evidence>
<evidence type="ECO:0000256" key="4">
    <source>
        <dbReference type="ARBA" id="ARBA00022723"/>
    </source>
</evidence>
<dbReference type="InterPro" id="IPR032282">
    <property type="entry name" value="HAGH_C"/>
</dbReference>
<comment type="similarity">
    <text evidence="3 7">Belongs to the metallo-beta-lactamase superfamily. Glyoxalase II family.</text>
</comment>
<dbReference type="Pfam" id="PF00753">
    <property type="entry name" value="Lactamase_B"/>
    <property type="match status" value="1"/>
</dbReference>
<protein>
    <recommendedName>
        <fullName evidence="7">Hydroxyacylglutathione hydrolase</fullName>
        <ecNumber evidence="7">3.1.2.6</ecNumber>
    </recommendedName>
    <alternativeName>
        <fullName evidence="7">Glyoxalase II</fullName>
        <shortName evidence="7">Glx II</shortName>
    </alternativeName>
</protein>
<dbReference type="NCBIfam" id="TIGR03413">
    <property type="entry name" value="GSH_gloB"/>
    <property type="match status" value="1"/>
</dbReference>
<evidence type="ECO:0000313" key="9">
    <source>
        <dbReference type="EMBL" id="MFL1731658.1"/>
    </source>
</evidence>
<dbReference type="PANTHER" id="PTHR43705">
    <property type="entry name" value="HYDROXYACYLGLUTATHIONE HYDROLASE"/>
    <property type="match status" value="1"/>
</dbReference>
<feature type="binding site" evidence="7">
    <location>
        <position position="130"/>
    </location>
    <ligand>
        <name>Zn(2+)</name>
        <dbReference type="ChEBI" id="CHEBI:29105"/>
        <label>1</label>
    </ligand>
</feature>
<dbReference type="InterPro" id="IPR035680">
    <property type="entry name" value="Clx_II_MBL"/>
</dbReference>
<dbReference type="CDD" id="cd07723">
    <property type="entry name" value="hydroxyacylglutathione_hydrolase_MBL-fold"/>
    <property type="match status" value="1"/>
</dbReference>
<keyword evidence="6 7" id="KW-0862">Zinc</keyword>
<comment type="pathway">
    <text evidence="2 7">Secondary metabolite metabolism; methylglyoxal degradation; (R)-lactate from methylglyoxal: step 2/2.</text>
</comment>
<comment type="caution">
    <text evidence="9">The sequence shown here is derived from an EMBL/GenBank/DDBJ whole genome shotgun (WGS) entry which is preliminary data.</text>
</comment>
<gene>
    <name evidence="7 9" type="primary">gloB</name>
    <name evidence="9" type="ORF">ACJHVH_01390</name>
</gene>
<dbReference type="EMBL" id="JBJJXE010000001">
    <property type="protein sequence ID" value="MFL1731658.1"/>
    <property type="molecule type" value="Genomic_DNA"/>
</dbReference>
<keyword evidence="4 7" id="KW-0479">Metal-binding</keyword>
<comment type="catalytic activity">
    <reaction evidence="1 7">
        <text>an S-(2-hydroxyacyl)glutathione + H2O = a 2-hydroxy carboxylate + glutathione + H(+)</text>
        <dbReference type="Rhea" id="RHEA:21864"/>
        <dbReference type="ChEBI" id="CHEBI:15377"/>
        <dbReference type="ChEBI" id="CHEBI:15378"/>
        <dbReference type="ChEBI" id="CHEBI:57925"/>
        <dbReference type="ChEBI" id="CHEBI:58896"/>
        <dbReference type="ChEBI" id="CHEBI:71261"/>
        <dbReference type="EC" id="3.1.2.6"/>
    </reaction>
</comment>
<dbReference type="EC" id="3.1.2.6" evidence="7"/>
<accession>A0ABW8U3D4</accession>
<proteinExistence type="inferred from homology"/>
<dbReference type="SMART" id="SM00849">
    <property type="entry name" value="Lactamase_B"/>
    <property type="match status" value="1"/>
</dbReference>
<keyword evidence="10" id="KW-1185">Reference proteome</keyword>
<organism evidence="9 10">
    <name type="scientific">Moraxella oculi</name>
    <dbReference type="NCBI Taxonomy" id="2940516"/>
    <lineage>
        <taxon>Bacteria</taxon>
        <taxon>Pseudomonadati</taxon>
        <taxon>Pseudomonadota</taxon>
        <taxon>Gammaproteobacteria</taxon>
        <taxon>Moraxellales</taxon>
        <taxon>Moraxellaceae</taxon>
        <taxon>Moraxella</taxon>
    </lineage>
</organism>
<feature type="binding site" evidence="7">
    <location>
        <position position="109"/>
    </location>
    <ligand>
        <name>Zn(2+)</name>
        <dbReference type="ChEBI" id="CHEBI:29105"/>
        <label>1</label>
    </ligand>
</feature>
<feature type="binding site" evidence="7">
    <location>
        <position position="55"/>
    </location>
    <ligand>
        <name>Zn(2+)</name>
        <dbReference type="ChEBI" id="CHEBI:29105"/>
        <label>1</label>
    </ligand>
</feature>
<dbReference type="Pfam" id="PF16123">
    <property type="entry name" value="HAGH_C"/>
    <property type="match status" value="1"/>
</dbReference>
<feature type="binding site" evidence="7">
    <location>
        <position position="57"/>
    </location>
    <ligand>
        <name>Zn(2+)</name>
        <dbReference type="ChEBI" id="CHEBI:29105"/>
        <label>2</label>
    </ligand>
</feature>
<dbReference type="RefSeq" id="WP_407068493.1">
    <property type="nucleotide sequence ID" value="NZ_JBJJXE010000001.1"/>
</dbReference>
<dbReference type="InterPro" id="IPR017782">
    <property type="entry name" value="Hydroxyacylglutathione_Hdrlase"/>
</dbReference>